<keyword evidence="3 10" id="KW-0662">Pyridine nucleotide biosynthesis</keyword>
<evidence type="ECO:0000256" key="2">
    <source>
        <dbReference type="ARBA" id="ARBA00005019"/>
    </source>
</evidence>
<keyword evidence="6 10" id="KW-0547">Nucleotide-binding</keyword>
<comment type="similarity">
    <text evidence="10">Belongs to the NadD family.</text>
</comment>
<evidence type="ECO:0000256" key="3">
    <source>
        <dbReference type="ARBA" id="ARBA00022642"/>
    </source>
</evidence>
<dbReference type="STRING" id="1121025.SAMN02745249_00300"/>
<dbReference type="EMBL" id="FQUF01000004">
    <property type="protein sequence ID" value="SHE37436.1"/>
    <property type="molecule type" value="Genomic_DNA"/>
</dbReference>
<dbReference type="NCBIfam" id="TIGR00482">
    <property type="entry name" value="nicotinate (nicotinamide) nucleotide adenylyltransferase"/>
    <property type="match status" value="1"/>
</dbReference>
<dbReference type="Proteomes" id="UP000184128">
    <property type="component" value="Unassembled WGS sequence"/>
</dbReference>
<comment type="catalytic activity">
    <reaction evidence="9 10">
        <text>nicotinate beta-D-ribonucleotide + ATP + H(+) = deamido-NAD(+) + diphosphate</text>
        <dbReference type="Rhea" id="RHEA:22860"/>
        <dbReference type="ChEBI" id="CHEBI:15378"/>
        <dbReference type="ChEBI" id="CHEBI:30616"/>
        <dbReference type="ChEBI" id="CHEBI:33019"/>
        <dbReference type="ChEBI" id="CHEBI:57502"/>
        <dbReference type="ChEBI" id="CHEBI:58437"/>
        <dbReference type="EC" id="2.7.7.18"/>
    </reaction>
</comment>
<keyword evidence="13" id="KW-1185">Reference proteome</keyword>
<keyword evidence="8 10" id="KW-0520">NAD</keyword>
<dbReference type="InterPro" id="IPR005248">
    <property type="entry name" value="NadD/NMNAT"/>
</dbReference>
<evidence type="ECO:0000256" key="1">
    <source>
        <dbReference type="ARBA" id="ARBA00002324"/>
    </source>
</evidence>
<dbReference type="NCBIfam" id="NF000841">
    <property type="entry name" value="PRK00071.1-4"/>
    <property type="match status" value="1"/>
</dbReference>
<dbReference type="RefSeq" id="WP_234945769.1">
    <property type="nucleotide sequence ID" value="NZ_FQUF01000004.1"/>
</dbReference>
<keyword evidence="5 10" id="KW-0548">Nucleotidyltransferase</keyword>
<comment type="function">
    <text evidence="1 10">Catalyzes the reversible adenylation of nicotinate mononucleotide (NaMN) to nicotinic acid adenine dinucleotide (NaAD).</text>
</comment>
<dbReference type="NCBIfam" id="TIGR00125">
    <property type="entry name" value="cyt_tran_rel"/>
    <property type="match status" value="1"/>
</dbReference>
<dbReference type="UniPathway" id="UPA00253">
    <property type="reaction ID" value="UER00332"/>
</dbReference>
<dbReference type="EC" id="2.7.7.18" evidence="10"/>
<comment type="pathway">
    <text evidence="2 10">Cofactor biosynthesis; NAD(+) biosynthesis; deamido-NAD(+) from nicotinate D-ribonucleotide: step 1/1.</text>
</comment>
<dbReference type="Pfam" id="PF01467">
    <property type="entry name" value="CTP_transf_like"/>
    <property type="match status" value="1"/>
</dbReference>
<dbReference type="InterPro" id="IPR014729">
    <property type="entry name" value="Rossmann-like_a/b/a_fold"/>
</dbReference>
<evidence type="ECO:0000313" key="13">
    <source>
        <dbReference type="Proteomes" id="UP000184128"/>
    </source>
</evidence>
<evidence type="ECO:0000256" key="9">
    <source>
        <dbReference type="ARBA" id="ARBA00048721"/>
    </source>
</evidence>
<protein>
    <recommendedName>
        <fullName evidence="10">Probable nicotinate-nucleotide adenylyltransferase</fullName>
        <ecNumber evidence="10">2.7.7.18</ecNumber>
    </recommendedName>
    <alternativeName>
        <fullName evidence="10">Deamido-NAD(+) diphosphorylase</fullName>
    </alternativeName>
    <alternativeName>
        <fullName evidence="10">Deamido-NAD(+) pyrophosphorylase</fullName>
    </alternativeName>
    <alternativeName>
        <fullName evidence="10">Nicotinate mononucleotide adenylyltransferase</fullName>
        <shortName evidence="10">NaMN adenylyltransferase</shortName>
    </alternativeName>
</protein>
<keyword evidence="4 10" id="KW-0808">Transferase</keyword>
<accession>A0A1M4SYZ2</accession>
<dbReference type="PANTHER" id="PTHR39321:SF3">
    <property type="entry name" value="PHOSPHOPANTETHEINE ADENYLYLTRANSFERASE"/>
    <property type="match status" value="1"/>
</dbReference>
<dbReference type="NCBIfam" id="NF000840">
    <property type="entry name" value="PRK00071.1-3"/>
    <property type="match status" value="1"/>
</dbReference>
<sequence>MSKQSSVITEPEILIEEIRTSKREKVGILGGTYNPPHMGHLVMADQVKDQLDLDKILFMPTAQPPHSSVKKKTISSDIRVKMLELAIQDHSAFDVELYEVEAGGKNYTYNTMKALIELYPAVDFYFIIGGDMISDLPTWYKIDELVQLVQFVGVKRPGFEKESEYPIIMVDTPTLDISSSFIRHKVAIGGSINYLVPRVVQEFIEKEGLYKDDK</sequence>
<gene>
    <name evidence="10" type="primary">nadD</name>
    <name evidence="12" type="ORF">SAMN02745249_00300</name>
</gene>
<evidence type="ECO:0000256" key="6">
    <source>
        <dbReference type="ARBA" id="ARBA00022741"/>
    </source>
</evidence>
<evidence type="ECO:0000256" key="7">
    <source>
        <dbReference type="ARBA" id="ARBA00022840"/>
    </source>
</evidence>
<reference evidence="12 13" key="1">
    <citation type="submission" date="2016-11" db="EMBL/GenBank/DDBJ databases">
        <authorList>
            <person name="Jaros S."/>
            <person name="Januszkiewicz K."/>
            <person name="Wedrychowicz H."/>
        </authorList>
    </citation>
    <scope>NUCLEOTIDE SEQUENCE [LARGE SCALE GENOMIC DNA]</scope>
    <source>
        <strain evidence="12 13">DSM 15692</strain>
    </source>
</reference>
<dbReference type="AlphaFoldDB" id="A0A1M4SYZ2"/>
<evidence type="ECO:0000256" key="4">
    <source>
        <dbReference type="ARBA" id="ARBA00022679"/>
    </source>
</evidence>
<proteinExistence type="inferred from homology"/>
<dbReference type="HAMAP" id="MF_00244">
    <property type="entry name" value="NaMN_adenylyltr"/>
    <property type="match status" value="1"/>
</dbReference>
<name>A0A1M4SYZ2_9LACT</name>
<evidence type="ECO:0000256" key="5">
    <source>
        <dbReference type="ARBA" id="ARBA00022695"/>
    </source>
</evidence>
<evidence type="ECO:0000256" key="10">
    <source>
        <dbReference type="HAMAP-Rule" id="MF_00244"/>
    </source>
</evidence>
<dbReference type="GO" id="GO:0009435">
    <property type="term" value="P:NAD+ biosynthetic process"/>
    <property type="evidence" value="ECO:0007669"/>
    <property type="project" value="UniProtKB-UniRule"/>
</dbReference>
<dbReference type="SUPFAM" id="SSF52374">
    <property type="entry name" value="Nucleotidylyl transferase"/>
    <property type="match status" value="1"/>
</dbReference>
<evidence type="ECO:0000259" key="11">
    <source>
        <dbReference type="Pfam" id="PF01467"/>
    </source>
</evidence>
<dbReference type="GO" id="GO:0004515">
    <property type="term" value="F:nicotinate-nucleotide adenylyltransferase activity"/>
    <property type="evidence" value="ECO:0007669"/>
    <property type="project" value="UniProtKB-UniRule"/>
</dbReference>
<dbReference type="Gene3D" id="3.40.50.620">
    <property type="entry name" value="HUPs"/>
    <property type="match status" value="1"/>
</dbReference>
<evidence type="ECO:0000256" key="8">
    <source>
        <dbReference type="ARBA" id="ARBA00023027"/>
    </source>
</evidence>
<organism evidence="12 13">
    <name type="scientific">Atopostipes suicloacalis DSM 15692</name>
    <dbReference type="NCBI Taxonomy" id="1121025"/>
    <lineage>
        <taxon>Bacteria</taxon>
        <taxon>Bacillati</taxon>
        <taxon>Bacillota</taxon>
        <taxon>Bacilli</taxon>
        <taxon>Lactobacillales</taxon>
        <taxon>Carnobacteriaceae</taxon>
        <taxon>Atopostipes</taxon>
    </lineage>
</organism>
<dbReference type="GO" id="GO:0005524">
    <property type="term" value="F:ATP binding"/>
    <property type="evidence" value="ECO:0007669"/>
    <property type="project" value="UniProtKB-KW"/>
</dbReference>
<dbReference type="InterPro" id="IPR004821">
    <property type="entry name" value="Cyt_trans-like"/>
</dbReference>
<dbReference type="PANTHER" id="PTHR39321">
    <property type="entry name" value="NICOTINATE-NUCLEOTIDE ADENYLYLTRANSFERASE-RELATED"/>
    <property type="match status" value="1"/>
</dbReference>
<dbReference type="CDD" id="cd02165">
    <property type="entry name" value="NMNAT"/>
    <property type="match status" value="1"/>
</dbReference>
<evidence type="ECO:0000313" key="12">
    <source>
        <dbReference type="EMBL" id="SHE37436.1"/>
    </source>
</evidence>
<keyword evidence="7 10" id="KW-0067">ATP-binding</keyword>
<feature type="domain" description="Cytidyltransferase-like" evidence="11">
    <location>
        <begin position="28"/>
        <end position="184"/>
    </location>
</feature>